<dbReference type="EMBL" id="CP051143">
    <property type="protein sequence ID" value="QIX01723.1"/>
    <property type="molecule type" value="Genomic_DNA"/>
</dbReference>
<dbReference type="AlphaFoldDB" id="A0A6H0Y3Z5"/>
<feature type="transmembrane region" description="Helical" evidence="2">
    <location>
        <begin position="413"/>
        <end position="433"/>
    </location>
</feature>
<proteinExistence type="predicted"/>
<feature type="transmembrane region" description="Helical" evidence="2">
    <location>
        <begin position="361"/>
        <end position="381"/>
    </location>
</feature>
<feature type="domain" description="Acyltransferase 3" evidence="3">
    <location>
        <begin position="41"/>
        <end position="387"/>
    </location>
</feature>
<feature type="transmembrane region" description="Helical" evidence="2">
    <location>
        <begin position="211"/>
        <end position="232"/>
    </location>
</feature>
<dbReference type="Pfam" id="PF01757">
    <property type="entry name" value="Acyl_transf_3"/>
    <property type="match status" value="1"/>
</dbReference>
<dbReference type="InterPro" id="IPR050879">
    <property type="entry name" value="Acyltransferase_3"/>
</dbReference>
<dbReference type="PANTHER" id="PTHR23028">
    <property type="entry name" value="ACETYLTRANSFERASE"/>
    <property type="match status" value="1"/>
</dbReference>
<feature type="region of interest" description="Disordered" evidence="1">
    <location>
        <begin position="1"/>
        <end position="28"/>
    </location>
</feature>
<protein>
    <recommendedName>
        <fullName evidence="3">Acyltransferase 3 domain-containing protein</fullName>
    </recommendedName>
</protein>
<feature type="transmembrane region" description="Helical" evidence="2">
    <location>
        <begin position="238"/>
        <end position="266"/>
    </location>
</feature>
<dbReference type="OrthoDB" id="5405781at2759"/>
<evidence type="ECO:0000256" key="1">
    <source>
        <dbReference type="SAM" id="MobiDB-lite"/>
    </source>
</evidence>
<dbReference type="GO" id="GO:0016747">
    <property type="term" value="F:acyltransferase activity, transferring groups other than amino-acyl groups"/>
    <property type="evidence" value="ECO:0007669"/>
    <property type="project" value="InterPro"/>
</dbReference>
<gene>
    <name evidence="4" type="ORF">AMS68_007240</name>
</gene>
<feature type="transmembrane region" description="Helical" evidence="2">
    <location>
        <begin position="327"/>
        <end position="349"/>
    </location>
</feature>
<dbReference type="InterPro" id="IPR002656">
    <property type="entry name" value="Acyl_transf_3_dom"/>
</dbReference>
<keyword evidence="2" id="KW-1133">Transmembrane helix</keyword>
<dbReference type="Proteomes" id="UP000503462">
    <property type="component" value="Chromosome 5"/>
</dbReference>
<accession>A0A6H0Y3Z5</accession>
<sequence length="462" mass="52861">MEPKDSQYDAKRSSNASAPERPLLPLSNRETAAEKNVNSLAFLDGLRGIAALIVYFHHHNTDFYGMDCDIMHPYGYEGRYHIAQWKFIQLFVAGGTAAVMVFFVLSGYVLSRGTFQMLQNGKSTSSIHQYLLNASLRRPIRLWLPPILVSLVVALAFHTPLRPVGAFIDYRRNVFLEVWTWFINLLETVNPFTGHGPFLQAFMYDPPVWTMAYELNGSVVVYALLAICGPYLSIRHRMIALAVSLVISFEYGHFSLVPFMLGMMLAQMDVESLDKPYIDRMSERTRSLFLNGMFVVGWYLLSDLGPIDKKTNPWFGISPSWIPFYFYHNPNFATNIVGAFCMVYAALRLSWLQDLFNRAQWLGRVSFALYLIHIPMIWFLAFRVRRFLGYPIPDNEKPRFYDNLLPIPDVGPMGFTTGLIAMQLICLPLNLALSEVVTRWIDETSVTVSKRFAARVMAKLHL</sequence>
<feature type="transmembrane region" description="Helical" evidence="2">
    <location>
        <begin position="87"/>
        <end position="110"/>
    </location>
</feature>
<reference evidence="4 5" key="1">
    <citation type="journal article" date="2016" name="Sci. Rep.">
        <title>Peltaster fructicola genome reveals evolution from an invasive phytopathogen to an ectophytic parasite.</title>
        <authorList>
            <person name="Xu C."/>
            <person name="Chen H."/>
            <person name="Gleason M.L."/>
            <person name="Xu J.R."/>
            <person name="Liu H."/>
            <person name="Zhang R."/>
            <person name="Sun G."/>
        </authorList>
    </citation>
    <scope>NUCLEOTIDE SEQUENCE [LARGE SCALE GENOMIC DNA]</scope>
    <source>
        <strain evidence="4 5">LNHT1506</strain>
    </source>
</reference>
<dbReference type="PANTHER" id="PTHR23028:SF134">
    <property type="entry name" value="PUTATIVE (AFU_ORTHOLOGUE AFUA_4G08520)-RELATED"/>
    <property type="match status" value="1"/>
</dbReference>
<evidence type="ECO:0000313" key="4">
    <source>
        <dbReference type="EMBL" id="QIX01723.1"/>
    </source>
</evidence>
<keyword evidence="2" id="KW-0812">Transmembrane</keyword>
<feature type="transmembrane region" description="Helical" evidence="2">
    <location>
        <begin position="140"/>
        <end position="158"/>
    </location>
</feature>
<keyword evidence="5" id="KW-1185">Reference proteome</keyword>
<feature type="compositionally biased region" description="Basic and acidic residues" evidence="1">
    <location>
        <begin position="1"/>
        <end position="12"/>
    </location>
</feature>
<name>A0A6H0Y3Z5_9PEZI</name>
<evidence type="ECO:0000313" key="5">
    <source>
        <dbReference type="Proteomes" id="UP000503462"/>
    </source>
</evidence>
<keyword evidence="2" id="KW-0472">Membrane</keyword>
<organism evidence="4 5">
    <name type="scientific">Peltaster fructicola</name>
    <dbReference type="NCBI Taxonomy" id="286661"/>
    <lineage>
        <taxon>Eukaryota</taxon>
        <taxon>Fungi</taxon>
        <taxon>Dikarya</taxon>
        <taxon>Ascomycota</taxon>
        <taxon>Pezizomycotina</taxon>
        <taxon>Dothideomycetes</taxon>
        <taxon>Dothideomycetes incertae sedis</taxon>
        <taxon>Peltaster</taxon>
    </lineage>
</organism>
<evidence type="ECO:0000256" key="2">
    <source>
        <dbReference type="SAM" id="Phobius"/>
    </source>
</evidence>
<evidence type="ECO:0000259" key="3">
    <source>
        <dbReference type="Pfam" id="PF01757"/>
    </source>
</evidence>